<accession>A0A239D9A1</accession>
<keyword evidence="5" id="KW-1185">Reference proteome</keyword>
<evidence type="ECO:0000256" key="1">
    <source>
        <dbReference type="ARBA" id="ARBA00008270"/>
    </source>
</evidence>
<dbReference type="InterPro" id="IPR003719">
    <property type="entry name" value="Phenazine_PhzF-like"/>
</dbReference>
<dbReference type="Pfam" id="PF02567">
    <property type="entry name" value="PhzC-PhzF"/>
    <property type="match status" value="1"/>
</dbReference>
<evidence type="ECO:0000313" key="5">
    <source>
        <dbReference type="Proteomes" id="UP000198480"/>
    </source>
</evidence>
<dbReference type="AlphaFoldDB" id="A0A239D9A1"/>
<name>A0A239D9A1_9BACT</name>
<proteinExistence type="inferred from homology"/>
<keyword evidence="2" id="KW-0413">Isomerase</keyword>
<protein>
    <submittedName>
        <fullName evidence="4">Phenazine biosynthesis protein PhzF family</fullName>
    </submittedName>
</protein>
<feature type="active site" evidence="3">
    <location>
        <position position="46"/>
    </location>
</feature>
<gene>
    <name evidence="4" type="ORF">SAMN06295967_106184</name>
</gene>
<dbReference type="RefSeq" id="WP_089239801.1">
    <property type="nucleotide sequence ID" value="NZ_FZOK01000006.1"/>
</dbReference>
<dbReference type="Proteomes" id="UP000198480">
    <property type="component" value="Unassembled WGS sequence"/>
</dbReference>
<dbReference type="PANTHER" id="PTHR13774">
    <property type="entry name" value="PHENAZINE BIOSYNTHESIS PROTEIN"/>
    <property type="match status" value="1"/>
</dbReference>
<dbReference type="GO" id="GO:0016853">
    <property type="term" value="F:isomerase activity"/>
    <property type="evidence" value="ECO:0007669"/>
    <property type="project" value="UniProtKB-KW"/>
</dbReference>
<dbReference type="SUPFAM" id="SSF54506">
    <property type="entry name" value="Diaminopimelate epimerase-like"/>
    <property type="match status" value="1"/>
</dbReference>
<dbReference type="PIRSF" id="PIRSF016184">
    <property type="entry name" value="PhzC_PhzF"/>
    <property type="match status" value="1"/>
</dbReference>
<evidence type="ECO:0000256" key="2">
    <source>
        <dbReference type="ARBA" id="ARBA00023235"/>
    </source>
</evidence>
<evidence type="ECO:0000256" key="3">
    <source>
        <dbReference type="PIRSR" id="PIRSR016184-1"/>
    </source>
</evidence>
<dbReference type="PANTHER" id="PTHR13774:SF17">
    <property type="entry name" value="PHENAZINE BIOSYNTHESIS-LIKE DOMAIN-CONTAINING PROTEIN"/>
    <property type="match status" value="1"/>
</dbReference>
<organism evidence="4 5">
    <name type="scientific">Belliella buryatensis</name>
    <dbReference type="NCBI Taxonomy" id="1500549"/>
    <lineage>
        <taxon>Bacteria</taxon>
        <taxon>Pseudomonadati</taxon>
        <taxon>Bacteroidota</taxon>
        <taxon>Cytophagia</taxon>
        <taxon>Cytophagales</taxon>
        <taxon>Cyclobacteriaceae</taxon>
        <taxon>Belliella</taxon>
    </lineage>
</organism>
<comment type="similarity">
    <text evidence="1">Belongs to the PhzF family.</text>
</comment>
<dbReference type="EMBL" id="FZOK01000006">
    <property type="protein sequence ID" value="SNS28879.1"/>
    <property type="molecule type" value="Genomic_DNA"/>
</dbReference>
<dbReference type="OrthoDB" id="9788221at2"/>
<dbReference type="NCBIfam" id="TIGR00654">
    <property type="entry name" value="PhzF_family"/>
    <property type="match status" value="1"/>
</dbReference>
<evidence type="ECO:0000313" key="4">
    <source>
        <dbReference type="EMBL" id="SNS28879.1"/>
    </source>
</evidence>
<dbReference type="GO" id="GO:0005737">
    <property type="term" value="C:cytoplasm"/>
    <property type="evidence" value="ECO:0007669"/>
    <property type="project" value="TreeGrafter"/>
</dbReference>
<reference evidence="5" key="1">
    <citation type="submission" date="2017-06" db="EMBL/GenBank/DDBJ databases">
        <authorList>
            <person name="Varghese N."/>
            <person name="Submissions S."/>
        </authorList>
    </citation>
    <scope>NUCLEOTIDE SEQUENCE [LARGE SCALE GENOMIC DNA]</scope>
    <source>
        <strain evidence="5">5C</strain>
    </source>
</reference>
<dbReference type="Gene3D" id="3.10.310.10">
    <property type="entry name" value="Diaminopimelate Epimerase, Chain A, domain 1"/>
    <property type="match status" value="2"/>
</dbReference>
<sequence>MKLKIYQVDAFAEEVFKGNPAAVVPLKSWLSDELMQKIAIENNLSETAFVVADGEYYLIRWFTPMVEVDLCGHATLASAHVLFEHEDYTGDLIKFISPRTGALDVRKQEHGMLTLDFPVDEIKRIDPDSNMFQGFSKAPKELWRGKSDYVLVYESEDDILDIHVDLKEIEKIKTRGFIITAQGKEVDFVSRWFGPQVGVEEDPVTGSAHTTLTALWAEKLNKNNLTAIQLSARSGSLTCKLVGDRVHISGKAVTYLQGDIFI</sequence>